<keyword evidence="2" id="KW-1185">Reference proteome</keyword>
<gene>
    <name evidence="1" type="ORF">GMARGA_LOCUS33651</name>
</gene>
<comment type="caution">
    <text evidence="1">The sequence shown here is derived from an EMBL/GenBank/DDBJ whole genome shotgun (WGS) entry which is preliminary data.</text>
</comment>
<dbReference type="EMBL" id="CAJVQB010056591">
    <property type="protein sequence ID" value="CAG8837766.1"/>
    <property type="molecule type" value="Genomic_DNA"/>
</dbReference>
<dbReference type="Proteomes" id="UP000789901">
    <property type="component" value="Unassembled WGS sequence"/>
</dbReference>
<feature type="non-terminal residue" evidence="1">
    <location>
        <position position="1"/>
    </location>
</feature>
<protein>
    <submittedName>
        <fullName evidence="1">10685_t:CDS:1</fullName>
    </submittedName>
</protein>
<reference evidence="1 2" key="1">
    <citation type="submission" date="2021-06" db="EMBL/GenBank/DDBJ databases">
        <authorList>
            <person name="Kallberg Y."/>
            <person name="Tangrot J."/>
            <person name="Rosling A."/>
        </authorList>
    </citation>
    <scope>NUCLEOTIDE SEQUENCE [LARGE SCALE GENOMIC DNA]</scope>
    <source>
        <strain evidence="1 2">120-4 pot B 10/14</strain>
    </source>
</reference>
<sequence>NLDELCLTCNEYGYKVFNNIEALIKAYIEDVNLQKELSAKLQELRHYICWFSLNSGNKIEDTIKDITGTCVSNITSDHPDNGEKIGFIVAKAFPEIGD</sequence>
<accession>A0ABN7WQA5</accession>
<name>A0ABN7WQA5_GIGMA</name>
<evidence type="ECO:0000313" key="1">
    <source>
        <dbReference type="EMBL" id="CAG8837766.1"/>
    </source>
</evidence>
<organism evidence="1 2">
    <name type="scientific">Gigaspora margarita</name>
    <dbReference type="NCBI Taxonomy" id="4874"/>
    <lineage>
        <taxon>Eukaryota</taxon>
        <taxon>Fungi</taxon>
        <taxon>Fungi incertae sedis</taxon>
        <taxon>Mucoromycota</taxon>
        <taxon>Glomeromycotina</taxon>
        <taxon>Glomeromycetes</taxon>
        <taxon>Diversisporales</taxon>
        <taxon>Gigasporaceae</taxon>
        <taxon>Gigaspora</taxon>
    </lineage>
</organism>
<evidence type="ECO:0000313" key="2">
    <source>
        <dbReference type="Proteomes" id="UP000789901"/>
    </source>
</evidence>
<proteinExistence type="predicted"/>